<name>A0AAN7WFJ5_9PEZI</name>
<dbReference type="Gene3D" id="3.40.720.10">
    <property type="entry name" value="Alkaline Phosphatase, subunit A"/>
    <property type="match status" value="1"/>
</dbReference>
<evidence type="ECO:0000313" key="4">
    <source>
        <dbReference type="EMBL" id="KAK5708372.1"/>
    </source>
</evidence>
<protein>
    <recommendedName>
        <fullName evidence="3">Sulfatase N-terminal domain-containing protein</fullName>
    </recommendedName>
</protein>
<proteinExistence type="inferred from homology"/>
<dbReference type="AlphaFoldDB" id="A0AAN7WFJ5"/>
<dbReference type="Pfam" id="PF00884">
    <property type="entry name" value="Sulfatase"/>
    <property type="match status" value="1"/>
</dbReference>
<evidence type="ECO:0000313" key="5">
    <source>
        <dbReference type="Proteomes" id="UP001310594"/>
    </source>
</evidence>
<sequence>MASQHRNTVLLIADDLGQYIGSYGCASISTPNLDRLAASGTQFTNAFASTASCSGSRSTIFTGLHTHENGQYGLNLFKSHFQTFQHIDSAPKLFNQAGYKTGVIGKVHVGPDEVYSWQEREESGTRDVAWVADRCRSFFETARAEDRPFFLTVGYVDPHRDVSTRGGFGNHAEQYGPRVPLLEVKPEHVEVPRWLTDLPETRQELVEYYKAVNRTDTGVGLVYDALERQGLLDNTLVIFTSDNEPPFVNSKTTLDDAGIKLPLIVRQPSGKSGVVNPNMISFVDILPTLLDWAELPLDLRSSDRDSRSPASPARQGRSFLTILERADLLPDSDWQHHIFGSHTFHEMQNYWPTRILRTRCYKYHRNVAWRLDFPFAADLYASIAFDGIRNMDSPVMLGKRALKDYIFRPPEELYNLEHDADEVRNLAGEKEHEGRLLEFRERVIEWQKLTKDLWLYRDGQSLTVNSRYAKDGLQIPERLDFDVDSPGTKGVVMTKHLTVDEYSAGIEK</sequence>
<evidence type="ECO:0000256" key="2">
    <source>
        <dbReference type="ARBA" id="ARBA00022801"/>
    </source>
</evidence>
<keyword evidence="2" id="KW-0378">Hydrolase</keyword>
<feature type="domain" description="Sulfatase N-terminal" evidence="3">
    <location>
        <begin position="6"/>
        <end position="294"/>
    </location>
</feature>
<dbReference type="GO" id="GO:0004065">
    <property type="term" value="F:arylsulfatase activity"/>
    <property type="evidence" value="ECO:0007669"/>
    <property type="project" value="TreeGrafter"/>
</dbReference>
<evidence type="ECO:0000259" key="3">
    <source>
        <dbReference type="Pfam" id="PF00884"/>
    </source>
</evidence>
<dbReference type="InterPro" id="IPR000917">
    <property type="entry name" value="Sulfatase_N"/>
</dbReference>
<gene>
    <name evidence="4" type="ORF">LTR97_000912</name>
</gene>
<comment type="similarity">
    <text evidence="1">Belongs to the sulfatase family.</text>
</comment>
<dbReference type="PANTHER" id="PTHR42693:SF53">
    <property type="entry name" value="ENDO-4-O-SULFATASE"/>
    <property type="match status" value="1"/>
</dbReference>
<dbReference type="InterPro" id="IPR050738">
    <property type="entry name" value="Sulfatase"/>
</dbReference>
<dbReference type="EMBL" id="JAVRQU010000001">
    <property type="protein sequence ID" value="KAK5708372.1"/>
    <property type="molecule type" value="Genomic_DNA"/>
</dbReference>
<dbReference type="PANTHER" id="PTHR42693">
    <property type="entry name" value="ARYLSULFATASE FAMILY MEMBER"/>
    <property type="match status" value="1"/>
</dbReference>
<comment type="caution">
    <text evidence="4">The sequence shown here is derived from an EMBL/GenBank/DDBJ whole genome shotgun (WGS) entry which is preliminary data.</text>
</comment>
<dbReference type="Proteomes" id="UP001310594">
    <property type="component" value="Unassembled WGS sequence"/>
</dbReference>
<evidence type="ECO:0000256" key="1">
    <source>
        <dbReference type="ARBA" id="ARBA00008779"/>
    </source>
</evidence>
<dbReference type="CDD" id="cd16027">
    <property type="entry name" value="SGSH"/>
    <property type="match status" value="1"/>
</dbReference>
<dbReference type="InterPro" id="IPR017850">
    <property type="entry name" value="Alkaline_phosphatase_core_sf"/>
</dbReference>
<reference evidence="4" key="1">
    <citation type="submission" date="2023-08" db="EMBL/GenBank/DDBJ databases">
        <title>Black Yeasts Isolated from many extreme environments.</title>
        <authorList>
            <person name="Coleine C."/>
            <person name="Stajich J.E."/>
            <person name="Selbmann L."/>
        </authorList>
    </citation>
    <scope>NUCLEOTIDE SEQUENCE</scope>
    <source>
        <strain evidence="4">CCFEE 5810</strain>
    </source>
</reference>
<organism evidence="4 5">
    <name type="scientific">Elasticomyces elasticus</name>
    <dbReference type="NCBI Taxonomy" id="574655"/>
    <lineage>
        <taxon>Eukaryota</taxon>
        <taxon>Fungi</taxon>
        <taxon>Dikarya</taxon>
        <taxon>Ascomycota</taxon>
        <taxon>Pezizomycotina</taxon>
        <taxon>Dothideomycetes</taxon>
        <taxon>Dothideomycetidae</taxon>
        <taxon>Mycosphaerellales</taxon>
        <taxon>Teratosphaeriaceae</taxon>
        <taxon>Elasticomyces</taxon>
    </lineage>
</organism>
<dbReference type="SUPFAM" id="SSF53649">
    <property type="entry name" value="Alkaline phosphatase-like"/>
    <property type="match status" value="1"/>
</dbReference>
<accession>A0AAN7WFJ5</accession>